<dbReference type="Proteomes" id="UP000007800">
    <property type="component" value="Unassembled WGS sequence"/>
</dbReference>
<dbReference type="OrthoDB" id="425143at2759"/>
<dbReference type="Gene3D" id="1.10.510.10">
    <property type="entry name" value="Transferase(Phosphotransferase) domain 1"/>
    <property type="match status" value="1"/>
</dbReference>
<evidence type="ECO:0000313" key="3">
    <source>
        <dbReference type="EMBL" id="EER17730.1"/>
    </source>
</evidence>
<keyword evidence="2" id="KW-0812">Transmembrane</keyword>
<dbReference type="SUPFAM" id="SSF56112">
    <property type="entry name" value="Protein kinase-like (PK-like)"/>
    <property type="match status" value="1"/>
</dbReference>
<evidence type="ECO:0000256" key="1">
    <source>
        <dbReference type="SAM" id="MobiDB-lite"/>
    </source>
</evidence>
<dbReference type="GeneID" id="9086896"/>
<evidence type="ECO:0000313" key="4">
    <source>
        <dbReference type="Proteomes" id="UP000007800"/>
    </source>
</evidence>
<feature type="region of interest" description="Disordered" evidence="1">
    <location>
        <begin position="709"/>
        <end position="731"/>
    </location>
</feature>
<dbReference type="InterPro" id="IPR036770">
    <property type="entry name" value="Ankyrin_rpt-contain_sf"/>
</dbReference>
<dbReference type="OMA" id="MAMDVYS"/>
<gene>
    <name evidence="3" type="ORF">Pmar_PMAR023657</name>
</gene>
<feature type="region of interest" description="Disordered" evidence="1">
    <location>
        <begin position="494"/>
        <end position="515"/>
    </location>
</feature>
<keyword evidence="2" id="KW-0472">Membrane</keyword>
<feature type="compositionally biased region" description="Basic and acidic residues" evidence="1">
    <location>
        <begin position="638"/>
        <end position="665"/>
    </location>
</feature>
<feature type="transmembrane region" description="Helical" evidence="2">
    <location>
        <begin position="1213"/>
        <end position="1233"/>
    </location>
</feature>
<organism evidence="4">
    <name type="scientific">Perkinsus marinus (strain ATCC 50983 / TXsc)</name>
    <dbReference type="NCBI Taxonomy" id="423536"/>
    <lineage>
        <taxon>Eukaryota</taxon>
        <taxon>Sar</taxon>
        <taxon>Alveolata</taxon>
        <taxon>Perkinsozoa</taxon>
        <taxon>Perkinsea</taxon>
        <taxon>Perkinsida</taxon>
        <taxon>Perkinsidae</taxon>
        <taxon>Perkinsus</taxon>
    </lineage>
</organism>
<feature type="region of interest" description="Disordered" evidence="1">
    <location>
        <begin position="1288"/>
        <end position="1307"/>
    </location>
</feature>
<accession>C5KCY1</accession>
<dbReference type="Gene3D" id="1.25.40.20">
    <property type="entry name" value="Ankyrin repeat-containing domain"/>
    <property type="match status" value="1"/>
</dbReference>
<dbReference type="InterPro" id="IPR011009">
    <property type="entry name" value="Kinase-like_dom_sf"/>
</dbReference>
<dbReference type="EMBL" id="GG671995">
    <property type="protein sequence ID" value="EER17730.1"/>
    <property type="molecule type" value="Genomic_DNA"/>
</dbReference>
<dbReference type="RefSeq" id="XP_002785934.1">
    <property type="nucleotide sequence ID" value="XM_002785888.1"/>
</dbReference>
<sequence length="1319" mass="145381">MPAPVGSYRYLAFKYWGDIDVFEKVYLDSPSEVTARIFTKHLQRVIINVLNLQATTATSESAHSSDSLVRGVYFLELKCGLHPNASLTSITGLGKWDYAGRKLVDYDGPRVYRQLSRLLAEGLLNEHVLRKAPCLDSRHSVEAQWSTTYKHWILSIGEAQSPSRLTSRVSSGGAAQRDRAMTEYEFFRQWVHSFPKLRWSPKEIIAGRKVVSNSDGLSMTLEDAVRSSRGEVKLDVAVSLPQGRIIEASVLWQVESDEGLLTKPLDPYKESLNSDILKYAGGNKQDFYKTAKRMWSREVYNYYQHLYNDTKRTESLNVRSAESVLWTLAKLFSSPPAAVARCITDLRTIDHALESRWRTRLILLNREPLIRGLAYCQHLLSKNMGAMLRSTPHFAAKINNSLKALDDVISEVVWEMVQDAAVRALLCITVVDLDQTVVQSEGMPLFFLMDTREVVPASVIFKCRQEEASDRASSGGGGQRPHNTCEKLIARDSRGGKVDTGDAPAPSPPPPPPFPRWIHCGSTGSGLRYSVMDMFEGITLEQELQDIIEGRRPPYTLGEAQSVMKALLAAVEAAHEVGVVHRNINPSSIVVMEYHEASVYGETSTDEESEQSHHHYHRLVALMDWAAATIEATPTTEHSGKTPREDEKNKGLSESKADDSQEEGRGGPIPDWSSLLKVVGWVAPEQIQRWAQQSSFGIVTVGAVASGHALPTEPSSDPPATANNDKSLAHSRAQPTTEMAMDVYSCAVVLSQCYGAVRYAQCKADADITYYKPNLRATPLPQLAHCASPVTLEDQGLLRVKQLVEAHVQSLDQAQDQLARGVYGLEVVRSPMRAGGDIYRRLVVAIDKYRETPASELQSQKRDICFGYPQVTSVLRQSLRPRSSDRPAGSCRGLKRLLSIAFDRDVLRIVETSARLNRRVVRDGPPLVLPWSIIADELGVGPLSEGYIRRLLKECSTQKKLILFGQAAWAGCSRLCRIFMEAGVNPFENPAEECTATGASEQHSEMSSAVAVDDEADGTSSGSAICTGSLTPVQLAIMAGRLSCVHLMASHARRLGRIHVPHLRRDLLSKSATPMLASTMPTIVTEGSIKRVSPPTPPSRTACPAPERSSPGPSRGPLKCIDMILPHNKGGTALHWATTQCPTHLIKACCSILYNTGHASANITNHEGLTPLDTAGCIADKPSREVVWRFFLEIGCRTGHGSRFMWLSLQDRIDMTILALLLASIAFVSVGFITNHSNVPPDEAVKWMFGCALTVLILVPFMCMVHRLSRAGAVGLWWFRLTHRHSRASTDCGDCHEEEPPTEGDECSGPAKRCAHGVL</sequence>
<feature type="region of interest" description="Disordered" evidence="1">
    <location>
        <begin position="1088"/>
        <end position="1114"/>
    </location>
</feature>
<dbReference type="SUPFAM" id="SSF48403">
    <property type="entry name" value="Ankyrin repeat"/>
    <property type="match status" value="1"/>
</dbReference>
<feature type="compositionally biased region" description="Pro residues" evidence="1">
    <location>
        <begin position="505"/>
        <end position="515"/>
    </location>
</feature>
<feature type="region of interest" description="Disordered" evidence="1">
    <location>
        <begin position="633"/>
        <end position="669"/>
    </location>
</feature>
<evidence type="ECO:0000256" key="2">
    <source>
        <dbReference type="SAM" id="Phobius"/>
    </source>
</evidence>
<protein>
    <recommendedName>
        <fullName evidence="5">Protein kinase domain-containing protein</fullName>
    </recommendedName>
</protein>
<dbReference type="InParanoid" id="C5KCY1"/>
<proteinExistence type="predicted"/>
<evidence type="ECO:0008006" key="5">
    <source>
        <dbReference type="Google" id="ProtNLM"/>
    </source>
</evidence>
<name>C5KCY1_PERM5</name>
<feature type="transmembrane region" description="Helical" evidence="2">
    <location>
        <begin position="1245"/>
        <end position="1265"/>
    </location>
</feature>
<keyword evidence="4" id="KW-1185">Reference proteome</keyword>
<keyword evidence="2" id="KW-1133">Transmembrane helix</keyword>
<reference evidence="3 4" key="1">
    <citation type="submission" date="2008-07" db="EMBL/GenBank/DDBJ databases">
        <authorList>
            <person name="El-Sayed N."/>
            <person name="Caler E."/>
            <person name="Inman J."/>
            <person name="Amedeo P."/>
            <person name="Hass B."/>
            <person name="Wortman J."/>
        </authorList>
    </citation>
    <scope>NUCLEOTIDE SEQUENCE [LARGE SCALE GENOMIC DNA]</scope>
    <source>
        <strain evidence="4">ATCC 50983 / TXsc</strain>
    </source>
</reference>